<dbReference type="EMBL" id="KN834805">
    <property type="protein sequence ID" value="KIK55589.1"/>
    <property type="molecule type" value="Genomic_DNA"/>
</dbReference>
<protein>
    <recommendedName>
        <fullName evidence="4">F-box domain-containing protein</fullName>
    </recommendedName>
</protein>
<keyword evidence="1" id="KW-0175">Coiled coil</keyword>
<evidence type="ECO:0008006" key="4">
    <source>
        <dbReference type="Google" id="ProtNLM"/>
    </source>
</evidence>
<accession>A0A0D0C014</accession>
<dbReference type="HOGENOM" id="CLU_018544_3_1_1"/>
<feature type="coiled-coil region" evidence="1">
    <location>
        <begin position="26"/>
        <end position="70"/>
    </location>
</feature>
<proteinExistence type="predicted"/>
<gene>
    <name evidence="2" type="ORF">GYMLUDRAFT_175569</name>
</gene>
<dbReference type="Proteomes" id="UP000053593">
    <property type="component" value="Unassembled WGS sequence"/>
</dbReference>
<sequence length="199" mass="22988">MRSNSELHILNTKEVDDSLSLCDKDLGDLEEVIARYEGEIAHMQSQLLHFQEQKKRLEDYRKQLQSFTSAIRKFPNETLGLIFDYVCEWNEFPYQHNVRRPLIRLIGMPALSLASTCSRWRSIAVALPSLWSRLKIIIGPADAAGRAYDAYIASINLFLSRSKIHPLMIDLDFNGLRPDQSPPSLSLVLEHIQRFKYLK</sequence>
<feature type="non-terminal residue" evidence="2">
    <location>
        <position position="199"/>
    </location>
</feature>
<reference evidence="2 3" key="1">
    <citation type="submission" date="2014-04" db="EMBL/GenBank/DDBJ databases">
        <title>Evolutionary Origins and Diversification of the Mycorrhizal Mutualists.</title>
        <authorList>
            <consortium name="DOE Joint Genome Institute"/>
            <consortium name="Mycorrhizal Genomics Consortium"/>
            <person name="Kohler A."/>
            <person name="Kuo A."/>
            <person name="Nagy L.G."/>
            <person name="Floudas D."/>
            <person name="Copeland A."/>
            <person name="Barry K.W."/>
            <person name="Cichocki N."/>
            <person name="Veneault-Fourrey C."/>
            <person name="LaButti K."/>
            <person name="Lindquist E.A."/>
            <person name="Lipzen A."/>
            <person name="Lundell T."/>
            <person name="Morin E."/>
            <person name="Murat C."/>
            <person name="Riley R."/>
            <person name="Ohm R."/>
            <person name="Sun H."/>
            <person name="Tunlid A."/>
            <person name="Henrissat B."/>
            <person name="Grigoriev I.V."/>
            <person name="Hibbett D.S."/>
            <person name="Martin F."/>
        </authorList>
    </citation>
    <scope>NUCLEOTIDE SEQUENCE [LARGE SCALE GENOMIC DNA]</scope>
    <source>
        <strain evidence="2 3">FD-317 M1</strain>
    </source>
</reference>
<evidence type="ECO:0000313" key="3">
    <source>
        <dbReference type="Proteomes" id="UP000053593"/>
    </source>
</evidence>
<dbReference type="OrthoDB" id="2823598at2759"/>
<evidence type="ECO:0000256" key="1">
    <source>
        <dbReference type="SAM" id="Coils"/>
    </source>
</evidence>
<name>A0A0D0C014_9AGAR</name>
<keyword evidence="3" id="KW-1185">Reference proteome</keyword>
<organism evidence="2 3">
    <name type="scientific">Collybiopsis luxurians FD-317 M1</name>
    <dbReference type="NCBI Taxonomy" id="944289"/>
    <lineage>
        <taxon>Eukaryota</taxon>
        <taxon>Fungi</taxon>
        <taxon>Dikarya</taxon>
        <taxon>Basidiomycota</taxon>
        <taxon>Agaricomycotina</taxon>
        <taxon>Agaricomycetes</taxon>
        <taxon>Agaricomycetidae</taxon>
        <taxon>Agaricales</taxon>
        <taxon>Marasmiineae</taxon>
        <taxon>Omphalotaceae</taxon>
        <taxon>Collybiopsis</taxon>
        <taxon>Collybiopsis luxurians</taxon>
    </lineage>
</organism>
<dbReference type="AlphaFoldDB" id="A0A0D0C014"/>
<evidence type="ECO:0000313" key="2">
    <source>
        <dbReference type="EMBL" id="KIK55589.1"/>
    </source>
</evidence>